<comment type="similarity">
    <text evidence="2">Belongs to the class-I aminoacyl-tRNA synthetase family.</text>
</comment>
<keyword evidence="7" id="KW-0648">Protein biosynthesis</keyword>
<organism evidence="13 14">
    <name type="scientific">Rhizophlyctis rosea</name>
    <dbReference type="NCBI Taxonomy" id="64517"/>
    <lineage>
        <taxon>Eukaryota</taxon>
        <taxon>Fungi</taxon>
        <taxon>Fungi incertae sedis</taxon>
        <taxon>Chytridiomycota</taxon>
        <taxon>Chytridiomycota incertae sedis</taxon>
        <taxon>Chytridiomycetes</taxon>
        <taxon>Rhizophlyctidales</taxon>
        <taxon>Rhizophlyctidaceae</taxon>
        <taxon>Rhizophlyctis</taxon>
    </lineage>
</organism>
<evidence type="ECO:0000256" key="7">
    <source>
        <dbReference type="ARBA" id="ARBA00022917"/>
    </source>
</evidence>
<protein>
    <recommendedName>
        <fullName evidence="3">leucine--tRNA ligase</fullName>
        <ecNumber evidence="3">6.1.1.4</ecNumber>
    </recommendedName>
</protein>
<gene>
    <name evidence="13" type="ORF">HK097_001833</name>
</gene>
<keyword evidence="6" id="KW-0067">ATP-binding</keyword>
<dbReference type="GO" id="GO:0005524">
    <property type="term" value="F:ATP binding"/>
    <property type="evidence" value="ECO:0007669"/>
    <property type="project" value="UniProtKB-KW"/>
</dbReference>
<dbReference type="EC" id="6.1.1.4" evidence="3"/>
<keyword evidence="8" id="KW-0030">Aminoacyl-tRNA synthetase</keyword>
<dbReference type="GO" id="GO:0006429">
    <property type="term" value="P:leucyl-tRNA aminoacylation"/>
    <property type="evidence" value="ECO:0007669"/>
    <property type="project" value="InterPro"/>
</dbReference>
<evidence type="ECO:0000256" key="9">
    <source>
        <dbReference type="ARBA" id="ARBA00047469"/>
    </source>
</evidence>
<dbReference type="SUPFAM" id="SSF52374">
    <property type="entry name" value="Nucleotidylyl transferase"/>
    <property type="match status" value="1"/>
</dbReference>
<dbReference type="AlphaFoldDB" id="A0AAD5SFV3"/>
<dbReference type="FunFam" id="1.10.730.10:FF:000002">
    <property type="entry name" value="Leucine--tRNA ligase"/>
    <property type="match status" value="1"/>
</dbReference>
<feature type="region of interest" description="Disordered" evidence="10">
    <location>
        <begin position="1"/>
        <end position="24"/>
    </location>
</feature>
<evidence type="ECO:0000313" key="14">
    <source>
        <dbReference type="Proteomes" id="UP001212841"/>
    </source>
</evidence>
<evidence type="ECO:0000259" key="11">
    <source>
        <dbReference type="Pfam" id="PF00133"/>
    </source>
</evidence>
<feature type="domain" description="Methionyl/Valyl/Leucyl/Isoleucyl-tRNA synthetase anticodon-binding" evidence="12">
    <location>
        <begin position="120"/>
        <end position="230"/>
    </location>
</feature>
<dbReference type="PANTHER" id="PTHR43740:SF2">
    <property type="entry name" value="LEUCINE--TRNA LIGASE, MITOCHONDRIAL"/>
    <property type="match status" value="1"/>
</dbReference>
<keyword evidence="5" id="KW-0547">Nucleotide-binding</keyword>
<comment type="subcellular location">
    <subcellularLocation>
        <location evidence="1">Cytoplasm</location>
    </subcellularLocation>
</comment>
<evidence type="ECO:0000256" key="5">
    <source>
        <dbReference type="ARBA" id="ARBA00022741"/>
    </source>
</evidence>
<dbReference type="GO" id="GO:0032543">
    <property type="term" value="P:mitochondrial translation"/>
    <property type="evidence" value="ECO:0007669"/>
    <property type="project" value="TreeGrafter"/>
</dbReference>
<evidence type="ECO:0000256" key="4">
    <source>
        <dbReference type="ARBA" id="ARBA00022598"/>
    </source>
</evidence>
<dbReference type="InterPro" id="IPR002300">
    <property type="entry name" value="aa-tRNA-synth_Ia"/>
</dbReference>
<keyword evidence="4" id="KW-0436">Ligase</keyword>
<dbReference type="Pfam" id="PF08264">
    <property type="entry name" value="Anticodon_1"/>
    <property type="match status" value="1"/>
</dbReference>
<proteinExistence type="inferred from homology"/>
<comment type="caution">
    <text evidence="13">The sequence shown here is derived from an EMBL/GenBank/DDBJ whole genome shotgun (WGS) entry which is preliminary data.</text>
</comment>
<evidence type="ECO:0000256" key="10">
    <source>
        <dbReference type="SAM" id="MobiDB-lite"/>
    </source>
</evidence>
<dbReference type="InterPro" id="IPR009080">
    <property type="entry name" value="tRNAsynth_Ia_anticodon-bd"/>
</dbReference>
<evidence type="ECO:0000256" key="2">
    <source>
        <dbReference type="ARBA" id="ARBA00005594"/>
    </source>
</evidence>
<dbReference type="Gene3D" id="1.10.730.10">
    <property type="entry name" value="Isoleucyl-tRNA Synthetase, Domain 1"/>
    <property type="match status" value="1"/>
</dbReference>
<dbReference type="EMBL" id="JADGJD010000138">
    <property type="protein sequence ID" value="KAJ3054428.1"/>
    <property type="molecule type" value="Genomic_DNA"/>
</dbReference>
<dbReference type="PANTHER" id="PTHR43740">
    <property type="entry name" value="LEUCYL-TRNA SYNTHETASE"/>
    <property type="match status" value="1"/>
</dbReference>
<dbReference type="GO" id="GO:0005739">
    <property type="term" value="C:mitochondrion"/>
    <property type="evidence" value="ECO:0007669"/>
    <property type="project" value="TreeGrafter"/>
</dbReference>
<evidence type="ECO:0000259" key="12">
    <source>
        <dbReference type="Pfam" id="PF08264"/>
    </source>
</evidence>
<reference evidence="13" key="1">
    <citation type="submission" date="2020-05" db="EMBL/GenBank/DDBJ databases">
        <title>Phylogenomic resolution of chytrid fungi.</title>
        <authorList>
            <person name="Stajich J.E."/>
            <person name="Amses K."/>
            <person name="Simmons R."/>
            <person name="Seto K."/>
            <person name="Myers J."/>
            <person name="Bonds A."/>
            <person name="Quandt C.A."/>
            <person name="Barry K."/>
            <person name="Liu P."/>
            <person name="Grigoriev I."/>
            <person name="Longcore J.E."/>
            <person name="James T.Y."/>
        </authorList>
    </citation>
    <scope>NUCLEOTIDE SEQUENCE</scope>
    <source>
        <strain evidence="13">JEL0318</strain>
    </source>
</reference>
<sequence>MVQAKTYRDPESGRPLRKSEVNLTDPEKPIVKATSAVAHVSWEKMSKSKYNGVDPEEVLDKHGVDATRLYILYKAPPADELVWDDSAIVGMERWLARVWGLVVEVGKGRGKKDPDLEYWLHFTIKEVTECLTKSFHFNVAIAHFIKLTHRLSEADARSKCYDVAKRDLVRMIAPFAPCAAEEFWRDLGMRESVFEGGWPEYEVAKLRRETVVCAVMVNGKTRGVIDIPVSVGTDAEELERLARDSNIGKEWLVGADGNAVKAKRVIVAKNGRMISFVV</sequence>
<evidence type="ECO:0000256" key="1">
    <source>
        <dbReference type="ARBA" id="ARBA00004496"/>
    </source>
</evidence>
<keyword evidence="14" id="KW-1185">Reference proteome</keyword>
<dbReference type="SUPFAM" id="SSF47323">
    <property type="entry name" value="Anticodon-binding domain of a subclass of class I aminoacyl-tRNA synthetases"/>
    <property type="match status" value="1"/>
</dbReference>
<dbReference type="Proteomes" id="UP001212841">
    <property type="component" value="Unassembled WGS sequence"/>
</dbReference>
<feature type="domain" description="Aminoacyl-tRNA synthetase class Ia" evidence="11">
    <location>
        <begin position="37"/>
        <end position="80"/>
    </location>
</feature>
<name>A0AAD5SFV3_9FUNG</name>
<dbReference type="InterPro" id="IPR002302">
    <property type="entry name" value="Leu-tRNA-ligase"/>
</dbReference>
<dbReference type="Pfam" id="PF00133">
    <property type="entry name" value="tRNA-synt_1"/>
    <property type="match status" value="1"/>
</dbReference>
<evidence type="ECO:0000313" key="13">
    <source>
        <dbReference type="EMBL" id="KAJ3054428.1"/>
    </source>
</evidence>
<dbReference type="GO" id="GO:0004823">
    <property type="term" value="F:leucine-tRNA ligase activity"/>
    <property type="evidence" value="ECO:0007669"/>
    <property type="project" value="UniProtKB-EC"/>
</dbReference>
<comment type="catalytic activity">
    <reaction evidence="9">
        <text>tRNA(Leu) + L-leucine + ATP = L-leucyl-tRNA(Leu) + AMP + diphosphate</text>
        <dbReference type="Rhea" id="RHEA:11688"/>
        <dbReference type="Rhea" id="RHEA-COMP:9613"/>
        <dbReference type="Rhea" id="RHEA-COMP:9622"/>
        <dbReference type="ChEBI" id="CHEBI:30616"/>
        <dbReference type="ChEBI" id="CHEBI:33019"/>
        <dbReference type="ChEBI" id="CHEBI:57427"/>
        <dbReference type="ChEBI" id="CHEBI:78442"/>
        <dbReference type="ChEBI" id="CHEBI:78494"/>
        <dbReference type="ChEBI" id="CHEBI:456215"/>
        <dbReference type="EC" id="6.1.1.4"/>
    </reaction>
</comment>
<evidence type="ECO:0000256" key="3">
    <source>
        <dbReference type="ARBA" id="ARBA00013164"/>
    </source>
</evidence>
<dbReference type="InterPro" id="IPR013155">
    <property type="entry name" value="M/V/L/I-tRNA-synth_anticd-bd"/>
</dbReference>
<accession>A0AAD5SFV3</accession>
<evidence type="ECO:0000256" key="6">
    <source>
        <dbReference type="ARBA" id="ARBA00022840"/>
    </source>
</evidence>
<evidence type="ECO:0000256" key="8">
    <source>
        <dbReference type="ARBA" id="ARBA00023146"/>
    </source>
</evidence>